<keyword evidence="6" id="KW-1185">Reference proteome</keyword>
<dbReference type="EMBL" id="BAABHK010000014">
    <property type="protein sequence ID" value="GAA4635119.1"/>
    <property type="molecule type" value="Genomic_DNA"/>
</dbReference>
<keyword evidence="2 5" id="KW-0489">Methyltransferase</keyword>
<gene>
    <name evidence="5" type="ORF">GCM10023196_079400</name>
</gene>
<dbReference type="GO" id="GO:0008168">
    <property type="term" value="F:methyltransferase activity"/>
    <property type="evidence" value="ECO:0007669"/>
    <property type="project" value="UniProtKB-KW"/>
</dbReference>
<dbReference type="PANTHER" id="PTHR44942">
    <property type="entry name" value="METHYLTRANSF_11 DOMAIN-CONTAINING PROTEIN"/>
    <property type="match status" value="1"/>
</dbReference>
<dbReference type="InterPro" id="IPR013216">
    <property type="entry name" value="Methyltransf_11"/>
</dbReference>
<sequence length="267" mass="28803">MSTSSSFPEGDAETIARRASSFGGQAAAYAAERPDYPDAALRWALEPVADRTPLRLLDLGAGTGKLTEGLLRYTETVTAVEPDPAMLAELRERLPEVRALEGTAERIPLADGSVDAIMIGQALHWFDLSRALPEMARVLSPGGVLAGLWNIDDHRVPWVRGLKEVSRGKAALKDWNAGSAFDPTADFPRIEQAEFPHAQQRTAESMAATICTHSHVLILPEAERAALRTRILDYLHATPETASGEFDLPIVTLAIRSALARDSSASG</sequence>
<keyword evidence="3" id="KW-0808">Transferase</keyword>
<reference evidence="6" key="1">
    <citation type="journal article" date="2019" name="Int. J. Syst. Evol. Microbiol.">
        <title>The Global Catalogue of Microorganisms (GCM) 10K type strain sequencing project: providing services to taxonomists for standard genome sequencing and annotation.</title>
        <authorList>
            <consortium name="The Broad Institute Genomics Platform"/>
            <consortium name="The Broad Institute Genome Sequencing Center for Infectious Disease"/>
            <person name="Wu L."/>
            <person name="Ma J."/>
        </authorList>
    </citation>
    <scope>NUCLEOTIDE SEQUENCE [LARGE SCALE GENOMIC DNA]</scope>
    <source>
        <strain evidence="6">JCM 17939</strain>
    </source>
</reference>
<dbReference type="RefSeq" id="WP_345438085.1">
    <property type="nucleotide sequence ID" value="NZ_BAABHK010000014.1"/>
</dbReference>
<protein>
    <submittedName>
        <fullName evidence="5">Class I SAM-dependent methyltransferase</fullName>
    </submittedName>
</protein>
<evidence type="ECO:0000313" key="6">
    <source>
        <dbReference type="Proteomes" id="UP001501442"/>
    </source>
</evidence>
<comment type="caution">
    <text evidence="5">The sequence shown here is derived from an EMBL/GenBank/DDBJ whole genome shotgun (WGS) entry which is preliminary data.</text>
</comment>
<evidence type="ECO:0000259" key="4">
    <source>
        <dbReference type="Pfam" id="PF08241"/>
    </source>
</evidence>
<evidence type="ECO:0000256" key="2">
    <source>
        <dbReference type="ARBA" id="ARBA00022603"/>
    </source>
</evidence>
<dbReference type="Gene3D" id="3.40.50.150">
    <property type="entry name" value="Vaccinia Virus protein VP39"/>
    <property type="match status" value="1"/>
</dbReference>
<dbReference type="InterPro" id="IPR029063">
    <property type="entry name" value="SAM-dependent_MTases_sf"/>
</dbReference>
<organism evidence="5 6">
    <name type="scientific">Actinoallomurus vinaceus</name>
    <dbReference type="NCBI Taxonomy" id="1080074"/>
    <lineage>
        <taxon>Bacteria</taxon>
        <taxon>Bacillati</taxon>
        <taxon>Actinomycetota</taxon>
        <taxon>Actinomycetes</taxon>
        <taxon>Streptosporangiales</taxon>
        <taxon>Thermomonosporaceae</taxon>
        <taxon>Actinoallomurus</taxon>
    </lineage>
</organism>
<dbReference type="PROSITE" id="PS01131">
    <property type="entry name" value="RRNA_A_DIMETH"/>
    <property type="match status" value="1"/>
</dbReference>
<dbReference type="SUPFAM" id="SSF53335">
    <property type="entry name" value="S-adenosyl-L-methionine-dependent methyltransferases"/>
    <property type="match status" value="1"/>
</dbReference>
<comment type="similarity">
    <text evidence="1">Belongs to the methyltransferase superfamily.</text>
</comment>
<feature type="domain" description="Methyltransferase type 11" evidence="4">
    <location>
        <begin position="57"/>
        <end position="146"/>
    </location>
</feature>
<evidence type="ECO:0000256" key="3">
    <source>
        <dbReference type="ARBA" id="ARBA00022679"/>
    </source>
</evidence>
<dbReference type="PANTHER" id="PTHR44942:SF4">
    <property type="entry name" value="METHYLTRANSFERASE TYPE 11 DOMAIN-CONTAINING PROTEIN"/>
    <property type="match status" value="1"/>
</dbReference>
<name>A0ABP8UMW3_9ACTN</name>
<evidence type="ECO:0000313" key="5">
    <source>
        <dbReference type="EMBL" id="GAA4635119.1"/>
    </source>
</evidence>
<proteinExistence type="inferred from homology"/>
<dbReference type="Pfam" id="PF08241">
    <property type="entry name" value="Methyltransf_11"/>
    <property type="match status" value="1"/>
</dbReference>
<dbReference type="GO" id="GO:0032259">
    <property type="term" value="P:methylation"/>
    <property type="evidence" value="ECO:0007669"/>
    <property type="project" value="UniProtKB-KW"/>
</dbReference>
<evidence type="ECO:0000256" key="1">
    <source>
        <dbReference type="ARBA" id="ARBA00008361"/>
    </source>
</evidence>
<dbReference type="InterPro" id="IPR020596">
    <property type="entry name" value="rRNA_Ade_Mease_Trfase_CS"/>
</dbReference>
<accession>A0ABP8UMW3</accession>
<dbReference type="CDD" id="cd02440">
    <property type="entry name" value="AdoMet_MTases"/>
    <property type="match status" value="1"/>
</dbReference>
<dbReference type="Proteomes" id="UP001501442">
    <property type="component" value="Unassembled WGS sequence"/>
</dbReference>
<dbReference type="InterPro" id="IPR051052">
    <property type="entry name" value="Diverse_substrate_MTase"/>
</dbReference>